<accession>A0A699YIB6</accession>
<proteinExistence type="predicted"/>
<dbReference type="Gene3D" id="3.40.30.10">
    <property type="entry name" value="Glutaredoxin"/>
    <property type="match status" value="1"/>
</dbReference>
<protein>
    <recommendedName>
        <fullName evidence="5">Glutathione S-transferase</fullName>
    </recommendedName>
</protein>
<feature type="domain" description="GST N-terminal" evidence="1">
    <location>
        <begin position="7"/>
        <end position="90"/>
    </location>
</feature>
<dbReference type="CDD" id="cd00570">
    <property type="entry name" value="GST_N_family"/>
    <property type="match status" value="1"/>
</dbReference>
<dbReference type="InterPro" id="IPR004045">
    <property type="entry name" value="Glutathione_S-Trfase_N"/>
</dbReference>
<reference evidence="3 4" key="1">
    <citation type="submission" date="2020-02" db="EMBL/GenBank/DDBJ databases">
        <title>Draft genome sequence of Haematococcus lacustris strain NIES-144.</title>
        <authorList>
            <person name="Morimoto D."/>
            <person name="Nakagawa S."/>
            <person name="Yoshida T."/>
            <person name="Sawayama S."/>
        </authorList>
    </citation>
    <scope>NUCLEOTIDE SEQUENCE [LARGE SCALE GENOMIC DNA]</scope>
    <source>
        <strain evidence="3 4">NIES-144</strain>
    </source>
</reference>
<feature type="domain" description="GST C-terminal" evidence="2">
    <location>
        <begin position="97"/>
        <end position="227"/>
    </location>
</feature>
<dbReference type="SUPFAM" id="SSF52833">
    <property type="entry name" value="Thioredoxin-like"/>
    <property type="match status" value="1"/>
</dbReference>
<keyword evidence="4" id="KW-1185">Reference proteome</keyword>
<dbReference type="PANTHER" id="PTHR43968">
    <property type="match status" value="1"/>
</dbReference>
<evidence type="ECO:0000259" key="1">
    <source>
        <dbReference type="PROSITE" id="PS50404"/>
    </source>
</evidence>
<dbReference type="InterPro" id="IPR050983">
    <property type="entry name" value="GST_Omega/HSP26"/>
</dbReference>
<dbReference type="InterPro" id="IPR040079">
    <property type="entry name" value="Glutathione_S-Trfase"/>
</dbReference>
<dbReference type="SFLD" id="SFLDS00019">
    <property type="entry name" value="Glutathione_Transferase_(cytos"/>
    <property type="match status" value="1"/>
</dbReference>
<dbReference type="InterPro" id="IPR010987">
    <property type="entry name" value="Glutathione-S-Trfase_C-like"/>
</dbReference>
<organism evidence="3 4">
    <name type="scientific">Haematococcus lacustris</name>
    <name type="common">Green alga</name>
    <name type="synonym">Haematococcus pluvialis</name>
    <dbReference type="NCBI Taxonomy" id="44745"/>
    <lineage>
        <taxon>Eukaryota</taxon>
        <taxon>Viridiplantae</taxon>
        <taxon>Chlorophyta</taxon>
        <taxon>core chlorophytes</taxon>
        <taxon>Chlorophyceae</taxon>
        <taxon>CS clade</taxon>
        <taxon>Chlamydomonadales</taxon>
        <taxon>Haematococcaceae</taxon>
        <taxon>Haematococcus</taxon>
    </lineage>
</organism>
<dbReference type="PANTHER" id="PTHR43968:SF6">
    <property type="entry name" value="GLUTATHIONE S-TRANSFERASE OMEGA"/>
    <property type="match status" value="1"/>
</dbReference>
<dbReference type="PROSITE" id="PS50405">
    <property type="entry name" value="GST_CTER"/>
    <property type="match status" value="1"/>
</dbReference>
<dbReference type="Pfam" id="PF13410">
    <property type="entry name" value="GST_C_2"/>
    <property type="match status" value="1"/>
</dbReference>
<name>A0A699YIB6_HAELA</name>
<evidence type="ECO:0000259" key="2">
    <source>
        <dbReference type="PROSITE" id="PS50405"/>
    </source>
</evidence>
<dbReference type="EMBL" id="BLLF01000053">
    <property type="protein sequence ID" value="GFH06736.1"/>
    <property type="molecule type" value="Genomic_DNA"/>
</dbReference>
<sequence length="244" mass="27060">MAVRAQAKPILVDVPVSNHGARVRFVLYKKGLTEQYDIKSPADFGGLKSPSYLELNAQGKMPVLIQPGGLNLPESEVIVQYLLDKWQGQGPSLVADGPEARAQGALITRIHDLYIAPVQGCMYRVMDDAGVRAAQLAQIAYQLDVIENTITGKPFICGEHVTTADGALFPTMVFLLHMLPKFGWSDLFSSRPKLGAWWRAVQQDSEACKVIGEVQSGLDSWEAQGRWRDILDQVQRHPELKWAH</sequence>
<gene>
    <name evidence="3" type="ORF">HaLaN_01417</name>
</gene>
<evidence type="ECO:0008006" key="5">
    <source>
        <dbReference type="Google" id="ProtNLM"/>
    </source>
</evidence>
<evidence type="ECO:0000313" key="4">
    <source>
        <dbReference type="Proteomes" id="UP000485058"/>
    </source>
</evidence>
<dbReference type="Gene3D" id="1.20.1050.10">
    <property type="match status" value="1"/>
</dbReference>
<dbReference type="InterPro" id="IPR036282">
    <property type="entry name" value="Glutathione-S-Trfase_C_sf"/>
</dbReference>
<dbReference type="CDD" id="cd00299">
    <property type="entry name" value="GST_C_family"/>
    <property type="match status" value="1"/>
</dbReference>
<dbReference type="AlphaFoldDB" id="A0A699YIB6"/>
<comment type="caution">
    <text evidence="3">The sequence shown here is derived from an EMBL/GenBank/DDBJ whole genome shotgun (WGS) entry which is preliminary data.</text>
</comment>
<dbReference type="SUPFAM" id="SSF47616">
    <property type="entry name" value="GST C-terminal domain-like"/>
    <property type="match status" value="1"/>
</dbReference>
<dbReference type="GO" id="GO:0005737">
    <property type="term" value="C:cytoplasm"/>
    <property type="evidence" value="ECO:0007669"/>
    <property type="project" value="TreeGrafter"/>
</dbReference>
<dbReference type="Pfam" id="PF13417">
    <property type="entry name" value="GST_N_3"/>
    <property type="match status" value="1"/>
</dbReference>
<dbReference type="InterPro" id="IPR036249">
    <property type="entry name" value="Thioredoxin-like_sf"/>
</dbReference>
<evidence type="ECO:0000313" key="3">
    <source>
        <dbReference type="EMBL" id="GFH06736.1"/>
    </source>
</evidence>
<dbReference type="PROSITE" id="PS50404">
    <property type="entry name" value="GST_NTER"/>
    <property type="match status" value="1"/>
</dbReference>
<dbReference type="Proteomes" id="UP000485058">
    <property type="component" value="Unassembled WGS sequence"/>
</dbReference>